<evidence type="ECO:0000313" key="4">
    <source>
        <dbReference type="EMBL" id="KIW57621.1"/>
    </source>
</evidence>
<dbReference type="InterPro" id="IPR001466">
    <property type="entry name" value="Beta-lactam-related"/>
</dbReference>
<proteinExistence type="predicted"/>
<accession>A0A0D2BYX0</accession>
<dbReference type="Proteomes" id="UP000054342">
    <property type="component" value="Unassembled WGS sequence"/>
</dbReference>
<reference evidence="4 5" key="1">
    <citation type="submission" date="2015-01" db="EMBL/GenBank/DDBJ databases">
        <title>The Genome Sequence of Exophiala xenobiotica CBS118157.</title>
        <authorList>
            <consortium name="The Broad Institute Genomics Platform"/>
            <person name="Cuomo C."/>
            <person name="de Hoog S."/>
            <person name="Gorbushina A."/>
            <person name="Stielow B."/>
            <person name="Teixiera M."/>
            <person name="Abouelleil A."/>
            <person name="Chapman S.B."/>
            <person name="Priest M."/>
            <person name="Young S.K."/>
            <person name="Wortman J."/>
            <person name="Nusbaum C."/>
            <person name="Birren B."/>
        </authorList>
    </citation>
    <scope>NUCLEOTIDE SEQUENCE [LARGE SCALE GENOMIC DNA]</scope>
    <source>
        <strain evidence="4 5">CBS 118157</strain>
    </source>
</reference>
<dbReference type="GeneID" id="25324098"/>
<organism evidence="4 5">
    <name type="scientific">Exophiala xenobiotica</name>
    <dbReference type="NCBI Taxonomy" id="348802"/>
    <lineage>
        <taxon>Eukaryota</taxon>
        <taxon>Fungi</taxon>
        <taxon>Dikarya</taxon>
        <taxon>Ascomycota</taxon>
        <taxon>Pezizomycotina</taxon>
        <taxon>Eurotiomycetes</taxon>
        <taxon>Chaetothyriomycetidae</taxon>
        <taxon>Chaetothyriales</taxon>
        <taxon>Herpotrichiellaceae</taxon>
        <taxon>Exophiala</taxon>
    </lineage>
</organism>
<keyword evidence="1" id="KW-0732">Signal</keyword>
<feature type="signal peptide" evidence="1">
    <location>
        <begin position="1"/>
        <end position="19"/>
    </location>
</feature>
<dbReference type="InterPro" id="IPR058664">
    <property type="entry name" value="ARB_00930-like_C"/>
</dbReference>
<keyword evidence="5" id="KW-1185">Reference proteome</keyword>
<dbReference type="HOGENOM" id="CLU_019706_0_0_1"/>
<feature type="domain" description="Beta-lactamase-related" evidence="2">
    <location>
        <begin position="111"/>
        <end position="411"/>
    </location>
</feature>
<evidence type="ECO:0000259" key="3">
    <source>
        <dbReference type="Pfam" id="PF26335"/>
    </source>
</evidence>
<dbReference type="RefSeq" id="XP_013318205.1">
    <property type="nucleotide sequence ID" value="XM_013462751.1"/>
</dbReference>
<dbReference type="InterPro" id="IPR012338">
    <property type="entry name" value="Beta-lactam/transpept-like"/>
</dbReference>
<dbReference type="EMBL" id="KN847318">
    <property type="protein sequence ID" value="KIW57621.1"/>
    <property type="molecule type" value="Genomic_DNA"/>
</dbReference>
<evidence type="ECO:0000259" key="2">
    <source>
        <dbReference type="Pfam" id="PF00144"/>
    </source>
</evidence>
<dbReference type="SUPFAM" id="SSF56601">
    <property type="entry name" value="beta-lactamase/transpeptidase-like"/>
    <property type="match status" value="1"/>
</dbReference>
<sequence>MLLQSSFILLLSLVRSSLSESFQPCPILGPRFPLPSGLAGDSIVQSVLKNATDTLDELVATSNSTYGTISSNTTSFSIGLFTSNDPLNISHPFFYEYHYAAPALDKTKLGTSKLDSDSLFRIGTVTEVFTVWVFLIEAGEAYWTDSITKYLPELAEEKGPITFGHFSWEDVTLGDLAGHVSGVPRDYGITDLSAQNFSLPDTSVVANHFGCLQQTYFFKDLSARWPVYLPGTTPIMSNTAFQLLAYALEGIKHRPYEAMFNQTAKSIGISRSSLRCPPNSTNAVIPGANESVSGWSTDFGDEAPSISMYSTITDISRAGIAMLNSTLIPSAMTRRWLKPITHTSNLVNDAGRPWIIYKSTEDQSLINPVIDIYTSYGSVGLYSSYFGLVPDYNVGFVILAADEVSAPDLNVHVDIVADMLLPGLEEAAISQAGSLYTGEYRSNQTAATLIIEKPDGMPGLSLSNFTMGSTDIREELATVAGISPSALSIRLYPTDLIERTTSGGTKIAFRAVFQDENAAIDAGTPTCITWLSLDVLNYYGKPLDLFIFNFSEGQTSVEIPALNLDMVKE</sequence>
<dbReference type="Pfam" id="PF00144">
    <property type="entry name" value="Beta-lactamase"/>
    <property type="match status" value="1"/>
</dbReference>
<dbReference type="Pfam" id="PF26335">
    <property type="entry name" value="ARB_00930_C"/>
    <property type="match status" value="1"/>
</dbReference>
<name>A0A0D2BYX0_9EURO</name>
<dbReference type="InterPro" id="IPR051478">
    <property type="entry name" value="Beta-lactamase-like_AB/R"/>
</dbReference>
<dbReference type="AlphaFoldDB" id="A0A0D2BYX0"/>
<dbReference type="PANTHER" id="PTHR22935">
    <property type="entry name" value="PENICILLIN-BINDING PROTEIN"/>
    <property type="match status" value="1"/>
</dbReference>
<evidence type="ECO:0000256" key="1">
    <source>
        <dbReference type="SAM" id="SignalP"/>
    </source>
</evidence>
<protein>
    <submittedName>
        <fullName evidence="4">Uncharacterized protein</fullName>
    </submittedName>
</protein>
<feature type="domain" description="Beta-lactamase-like ARB-00930-like C-terminal" evidence="3">
    <location>
        <begin position="428"/>
        <end position="568"/>
    </location>
</feature>
<dbReference type="PANTHER" id="PTHR22935:SF97">
    <property type="entry name" value="BETA-LACTAMASE-RELATED DOMAIN-CONTAINING PROTEIN"/>
    <property type="match status" value="1"/>
</dbReference>
<evidence type="ECO:0000313" key="5">
    <source>
        <dbReference type="Proteomes" id="UP000054342"/>
    </source>
</evidence>
<dbReference type="STRING" id="348802.A0A0D2BYX0"/>
<gene>
    <name evidence="4" type="ORF">PV05_02190</name>
</gene>
<dbReference type="OrthoDB" id="10250282at2759"/>
<dbReference type="Gene3D" id="3.40.710.10">
    <property type="entry name" value="DD-peptidase/beta-lactamase superfamily"/>
    <property type="match status" value="1"/>
</dbReference>
<feature type="chain" id="PRO_5002254857" evidence="1">
    <location>
        <begin position="20"/>
        <end position="569"/>
    </location>
</feature>